<dbReference type="Gene3D" id="1.10.287.130">
    <property type="match status" value="1"/>
</dbReference>
<dbReference type="AlphaFoldDB" id="A0A1U7INT0"/>
<feature type="domain" description="PAS" evidence="15">
    <location>
        <begin position="214"/>
        <end position="260"/>
    </location>
</feature>
<dbReference type="STRING" id="454136.NIES2119_07725"/>
<dbReference type="InterPro" id="IPR004358">
    <property type="entry name" value="Sig_transdc_His_kin-like_C"/>
</dbReference>
<feature type="domain" description="PAC" evidence="16">
    <location>
        <begin position="162"/>
        <end position="214"/>
    </location>
</feature>
<dbReference type="Pfam" id="PF00512">
    <property type="entry name" value="HisKA"/>
    <property type="match status" value="1"/>
</dbReference>
<evidence type="ECO:0000256" key="4">
    <source>
        <dbReference type="ARBA" id="ARBA00022553"/>
    </source>
</evidence>
<dbReference type="SMART" id="SM00388">
    <property type="entry name" value="HisKA"/>
    <property type="match status" value="1"/>
</dbReference>
<comment type="subcellular location">
    <subcellularLocation>
        <location evidence="2">Membrane</location>
        <topology evidence="2">Multi-pass membrane protein</topology>
    </subcellularLocation>
</comment>
<comment type="caution">
    <text evidence="17">The sequence shown here is derived from an EMBL/GenBank/DDBJ whole genome shotgun (WGS) entry which is preliminary data.</text>
</comment>
<dbReference type="GO" id="GO:0000155">
    <property type="term" value="F:phosphorelay sensor kinase activity"/>
    <property type="evidence" value="ECO:0007669"/>
    <property type="project" value="InterPro"/>
</dbReference>
<dbReference type="PANTHER" id="PTHR42878">
    <property type="entry name" value="TWO-COMPONENT HISTIDINE KINASE"/>
    <property type="match status" value="1"/>
</dbReference>
<dbReference type="SMART" id="SM00387">
    <property type="entry name" value="HATPase_c"/>
    <property type="match status" value="1"/>
</dbReference>
<dbReference type="Pfam" id="PF02518">
    <property type="entry name" value="HATPase_c"/>
    <property type="match status" value="1"/>
</dbReference>
<dbReference type="InterPro" id="IPR000700">
    <property type="entry name" value="PAS-assoc_C"/>
</dbReference>
<evidence type="ECO:0000256" key="10">
    <source>
        <dbReference type="ARBA" id="ARBA00022989"/>
    </source>
</evidence>
<name>A0A1U7INT0_9CYAN</name>
<sequence>MNENIFDTQLEAAIQKLEQLWQKTEQLPSKSKPAWHIFAEETSSQTEKVLLKESLRELGNTLQELQCALEEMHLKNEELAVNQMLLESERQRYQELFDFTPHAYLVTDVAGVISEANQAAEKLLGVRSDRLIGKPLIVFLSETERRQFHNHLNLLKTSKLTQEWELEIQPRNKQPLPTACIAVPILNTYENLIGLRWQIQDISQRKQAEQMEKQWRMLDQILSASPAKICLIDRTGKYLYASPAAAQLLGLPPTEIVGKTGQELGFPPQIVEKFDAQRQTVASTKINITDEFSLYNINGLQDYEYTLSPLADDSIIEGNAVVVTFRDITKHKQVATEINKALCKQRQLHEMKARLISIVSQEIRTPLANIFASAELLTNYTQHWDQKRKTRQLQSLQASVKYINQLFNDLLLVSEAETGKLQVNPSILDVEKLCQKIIAQMPFSGEKVPKINFRAQCEQTNVCLDRRLLRYILANLLSNAIKYSPDTSEIQFDLITENKELTFRIKDSGIGIPVEDKAHIFEWFYRGSNIGNLEGIGLGLSVVKQCVGLHKGSIVIESEVGVGTTVTVTLPMYYGRI</sequence>
<evidence type="ECO:0000256" key="1">
    <source>
        <dbReference type="ARBA" id="ARBA00000085"/>
    </source>
</evidence>
<comment type="catalytic activity">
    <reaction evidence="1">
        <text>ATP + protein L-histidine = ADP + protein N-phospho-L-histidine.</text>
        <dbReference type="EC" id="2.7.13.3"/>
    </reaction>
</comment>
<dbReference type="InterPro" id="IPR003661">
    <property type="entry name" value="HisK_dim/P_dom"/>
</dbReference>
<dbReference type="EC" id="2.7.13.3" evidence="3"/>
<dbReference type="SMART" id="SM00091">
    <property type="entry name" value="PAS"/>
    <property type="match status" value="2"/>
</dbReference>
<keyword evidence="12" id="KW-0472">Membrane</keyword>
<evidence type="ECO:0000256" key="7">
    <source>
        <dbReference type="ARBA" id="ARBA00022741"/>
    </source>
</evidence>
<dbReference type="GO" id="GO:0005524">
    <property type="term" value="F:ATP binding"/>
    <property type="evidence" value="ECO:0007669"/>
    <property type="project" value="UniProtKB-KW"/>
</dbReference>
<evidence type="ECO:0000256" key="8">
    <source>
        <dbReference type="ARBA" id="ARBA00022777"/>
    </source>
</evidence>
<evidence type="ECO:0000256" key="6">
    <source>
        <dbReference type="ARBA" id="ARBA00022692"/>
    </source>
</evidence>
<dbReference type="InterPro" id="IPR003594">
    <property type="entry name" value="HATPase_dom"/>
</dbReference>
<dbReference type="GO" id="GO:0030295">
    <property type="term" value="F:protein kinase activator activity"/>
    <property type="evidence" value="ECO:0007669"/>
    <property type="project" value="TreeGrafter"/>
</dbReference>
<dbReference type="GO" id="GO:0007234">
    <property type="term" value="P:osmosensory signaling via phosphorelay pathway"/>
    <property type="evidence" value="ECO:0007669"/>
    <property type="project" value="TreeGrafter"/>
</dbReference>
<evidence type="ECO:0000313" key="17">
    <source>
        <dbReference type="EMBL" id="OKH39018.1"/>
    </source>
</evidence>
<dbReference type="PROSITE" id="PS50113">
    <property type="entry name" value="PAC"/>
    <property type="match status" value="1"/>
</dbReference>
<proteinExistence type="predicted"/>
<dbReference type="InterPro" id="IPR000014">
    <property type="entry name" value="PAS"/>
</dbReference>
<dbReference type="SUPFAM" id="SSF47384">
    <property type="entry name" value="Homodimeric domain of signal transducing histidine kinase"/>
    <property type="match status" value="1"/>
</dbReference>
<dbReference type="EMBL" id="MRCE01000006">
    <property type="protein sequence ID" value="OKH39018.1"/>
    <property type="molecule type" value="Genomic_DNA"/>
</dbReference>
<dbReference type="CDD" id="cd00130">
    <property type="entry name" value="PAS"/>
    <property type="match status" value="2"/>
</dbReference>
<dbReference type="InterPro" id="IPR036097">
    <property type="entry name" value="HisK_dim/P_sf"/>
</dbReference>
<dbReference type="PRINTS" id="PR00344">
    <property type="entry name" value="BCTRLSENSOR"/>
</dbReference>
<dbReference type="Proteomes" id="UP000185860">
    <property type="component" value="Unassembled WGS sequence"/>
</dbReference>
<dbReference type="CDD" id="cd00075">
    <property type="entry name" value="HATPase"/>
    <property type="match status" value="1"/>
</dbReference>
<dbReference type="SUPFAM" id="SSF55874">
    <property type="entry name" value="ATPase domain of HSP90 chaperone/DNA topoisomerase II/histidine kinase"/>
    <property type="match status" value="1"/>
</dbReference>
<dbReference type="NCBIfam" id="TIGR00229">
    <property type="entry name" value="sensory_box"/>
    <property type="match status" value="2"/>
</dbReference>
<dbReference type="PANTHER" id="PTHR42878:SF7">
    <property type="entry name" value="SENSOR HISTIDINE KINASE GLRK"/>
    <property type="match status" value="1"/>
</dbReference>
<dbReference type="Pfam" id="PF00989">
    <property type="entry name" value="PAS"/>
    <property type="match status" value="1"/>
</dbReference>
<evidence type="ECO:0000256" key="5">
    <source>
        <dbReference type="ARBA" id="ARBA00022679"/>
    </source>
</evidence>
<keyword evidence="9" id="KW-0067">ATP-binding</keyword>
<dbReference type="RefSeq" id="WP_073592880.1">
    <property type="nucleotide sequence ID" value="NZ_MRCE01000006.1"/>
</dbReference>
<evidence type="ECO:0000259" key="15">
    <source>
        <dbReference type="PROSITE" id="PS50112"/>
    </source>
</evidence>
<dbReference type="InterPro" id="IPR013656">
    <property type="entry name" value="PAS_4"/>
</dbReference>
<keyword evidence="13" id="KW-0175">Coiled coil</keyword>
<feature type="domain" description="Histidine kinase" evidence="14">
    <location>
        <begin position="358"/>
        <end position="574"/>
    </location>
</feature>
<dbReference type="Gene3D" id="3.30.450.20">
    <property type="entry name" value="PAS domain"/>
    <property type="match status" value="2"/>
</dbReference>
<accession>A0A1U7INT0</accession>
<keyword evidence="8" id="KW-0418">Kinase</keyword>
<dbReference type="GO" id="GO:0006355">
    <property type="term" value="P:regulation of DNA-templated transcription"/>
    <property type="evidence" value="ECO:0007669"/>
    <property type="project" value="InterPro"/>
</dbReference>
<feature type="coiled-coil region" evidence="13">
    <location>
        <begin position="48"/>
        <end position="82"/>
    </location>
</feature>
<evidence type="ECO:0000256" key="13">
    <source>
        <dbReference type="SAM" id="Coils"/>
    </source>
</evidence>
<reference evidence="17 18" key="1">
    <citation type="submission" date="2016-11" db="EMBL/GenBank/DDBJ databases">
        <title>Draft Genome Sequences of Nine Cyanobacterial Strains from Diverse Habitats.</title>
        <authorList>
            <person name="Zhu T."/>
            <person name="Hou S."/>
            <person name="Lu X."/>
            <person name="Hess W.R."/>
        </authorList>
    </citation>
    <scope>NUCLEOTIDE SEQUENCE [LARGE SCALE GENOMIC DNA]</scope>
    <source>
        <strain evidence="17 18">IAM M-71</strain>
    </source>
</reference>
<protein>
    <recommendedName>
        <fullName evidence="3">histidine kinase</fullName>
        <ecNumber evidence="3">2.7.13.3</ecNumber>
    </recommendedName>
</protein>
<evidence type="ECO:0000313" key="18">
    <source>
        <dbReference type="Proteomes" id="UP000185860"/>
    </source>
</evidence>
<dbReference type="PROSITE" id="PS50109">
    <property type="entry name" value="HIS_KIN"/>
    <property type="match status" value="1"/>
</dbReference>
<gene>
    <name evidence="17" type="ORF">NIES2119_07725</name>
</gene>
<dbReference type="GO" id="GO:0000156">
    <property type="term" value="F:phosphorelay response regulator activity"/>
    <property type="evidence" value="ECO:0007669"/>
    <property type="project" value="TreeGrafter"/>
</dbReference>
<keyword evidence="10" id="KW-1133">Transmembrane helix</keyword>
<keyword evidence="11" id="KW-0902">Two-component regulatory system</keyword>
<dbReference type="FunFam" id="3.30.565.10:FF:000006">
    <property type="entry name" value="Sensor histidine kinase WalK"/>
    <property type="match status" value="1"/>
</dbReference>
<keyword evidence="6" id="KW-0812">Transmembrane</keyword>
<evidence type="ECO:0000256" key="11">
    <source>
        <dbReference type="ARBA" id="ARBA00023012"/>
    </source>
</evidence>
<dbReference type="GO" id="GO:0016020">
    <property type="term" value="C:membrane"/>
    <property type="evidence" value="ECO:0007669"/>
    <property type="project" value="UniProtKB-SubCell"/>
</dbReference>
<dbReference type="CDD" id="cd00082">
    <property type="entry name" value="HisKA"/>
    <property type="match status" value="1"/>
</dbReference>
<evidence type="ECO:0000256" key="12">
    <source>
        <dbReference type="ARBA" id="ARBA00023136"/>
    </source>
</evidence>
<dbReference type="Gene3D" id="3.30.565.10">
    <property type="entry name" value="Histidine kinase-like ATPase, C-terminal domain"/>
    <property type="match status" value="1"/>
</dbReference>
<feature type="domain" description="PAS" evidence="15">
    <location>
        <begin position="89"/>
        <end position="137"/>
    </location>
</feature>
<evidence type="ECO:0000256" key="2">
    <source>
        <dbReference type="ARBA" id="ARBA00004141"/>
    </source>
</evidence>
<dbReference type="PROSITE" id="PS50112">
    <property type="entry name" value="PAS"/>
    <property type="match status" value="2"/>
</dbReference>
<dbReference type="InterPro" id="IPR036890">
    <property type="entry name" value="HATPase_C_sf"/>
</dbReference>
<evidence type="ECO:0000259" key="16">
    <source>
        <dbReference type="PROSITE" id="PS50113"/>
    </source>
</evidence>
<evidence type="ECO:0000256" key="9">
    <source>
        <dbReference type="ARBA" id="ARBA00022840"/>
    </source>
</evidence>
<dbReference type="SUPFAM" id="SSF55785">
    <property type="entry name" value="PYP-like sensor domain (PAS domain)"/>
    <property type="match status" value="2"/>
</dbReference>
<organism evidence="17 18">
    <name type="scientific">[Phormidium ambiguum] IAM M-71</name>
    <dbReference type="NCBI Taxonomy" id="454136"/>
    <lineage>
        <taxon>Bacteria</taxon>
        <taxon>Bacillati</taxon>
        <taxon>Cyanobacteriota</taxon>
        <taxon>Cyanophyceae</taxon>
        <taxon>Oscillatoriophycideae</taxon>
        <taxon>Aerosakkonematales</taxon>
        <taxon>Aerosakkonemataceae</taxon>
        <taxon>Floridanema</taxon>
    </lineage>
</organism>
<dbReference type="OrthoDB" id="444256at2"/>
<keyword evidence="4" id="KW-0597">Phosphoprotein</keyword>
<evidence type="ECO:0000259" key="14">
    <source>
        <dbReference type="PROSITE" id="PS50109"/>
    </source>
</evidence>
<keyword evidence="7" id="KW-0547">Nucleotide-binding</keyword>
<dbReference type="InterPro" id="IPR013767">
    <property type="entry name" value="PAS_fold"/>
</dbReference>
<dbReference type="Pfam" id="PF08448">
    <property type="entry name" value="PAS_4"/>
    <property type="match status" value="1"/>
</dbReference>
<keyword evidence="5" id="KW-0808">Transferase</keyword>
<evidence type="ECO:0000256" key="3">
    <source>
        <dbReference type="ARBA" id="ARBA00012438"/>
    </source>
</evidence>
<dbReference type="InterPro" id="IPR035965">
    <property type="entry name" value="PAS-like_dom_sf"/>
</dbReference>
<dbReference type="InterPro" id="IPR050351">
    <property type="entry name" value="BphY/WalK/GraS-like"/>
</dbReference>
<dbReference type="InterPro" id="IPR005467">
    <property type="entry name" value="His_kinase_dom"/>
</dbReference>